<dbReference type="OrthoDB" id="9978173at2759"/>
<gene>
    <name evidence="1" type="ORF">HRG_06961</name>
</gene>
<comment type="caution">
    <text evidence="1">The sequence shown here is derived from an EMBL/GenBank/DDBJ whole genome shotgun (WGS) entry which is preliminary data.</text>
</comment>
<name>A0A9P8SIC3_9HYPO</name>
<dbReference type="Pfam" id="PF14388">
    <property type="entry name" value="DUF4419"/>
    <property type="match status" value="1"/>
</dbReference>
<keyword evidence="2" id="KW-1185">Reference proteome</keyword>
<dbReference type="RefSeq" id="XP_044719394.1">
    <property type="nucleotide sequence ID" value="XM_044865432.1"/>
</dbReference>
<evidence type="ECO:0000313" key="2">
    <source>
        <dbReference type="Proteomes" id="UP000824596"/>
    </source>
</evidence>
<dbReference type="EMBL" id="JAIZPD010000007">
    <property type="protein sequence ID" value="KAH0961881.1"/>
    <property type="molecule type" value="Genomic_DNA"/>
</dbReference>
<dbReference type="InterPro" id="IPR025533">
    <property type="entry name" value="DUF4419"/>
</dbReference>
<organism evidence="1 2">
    <name type="scientific">Hirsutella rhossiliensis</name>
    <dbReference type="NCBI Taxonomy" id="111463"/>
    <lineage>
        <taxon>Eukaryota</taxon>
        <taxon>Fungi</taxon>
        <taxon>Dikarya</taxon>
        <taxon>Ascomycota</taxon>
        <taxon>Pezizomycotina</taxon>
        <taxon>Sordariomycetes</taxon>
        <taxon>Hypocreomycetidae</taxon>
        <taxon>Hypocreales</taxon>
        <taxon>Ophiocordycipitaceae</taxon>
        <taxon>Hirsutella</taxon>
    </lineage>
</organism>
<dbReference type="Proteomes" id="UP000824596">
    <property type="component" value="Unassembled WGS sequence"/>
</dbReference>
<proteinExistence type="predicted"/>
<dbReference type="GeneID" id="68356090"/>
<evidence type="ECO:0000313" key="1">
    <source>
        <dbReference type="EMBL" id="KAH0961881.1"/>
    </source>
</evidence>
<protein>
    <submittedName>
        <fullName evidence="1">Uncharacterized protein</fullName>
    </submittedName>
</protein>
<sequence>MVLTMGLLQPYGLPPVTLLGTREDWISPRNRLDDLKDLDYPESEETKSFWAQIVVGGATGNAGQPRMVNRIPISYAKVPFDLGSSLALACRSNDGTCFLGTTPVPPAAPTMLRAWTDQAVLSFF</sequence>
<accession>A0A9P8SIC3</accession>
<dbReference type="AlphaFoldDB" id="A0A9P8SIC3"/>
<reference evidence="1" key="1">
    <citation type="submission" date="2021-09" db="EMBL/GenBank/DDBJ databases">
        <title>A high-quality genome of the endoparasitic fungus Hirsutella rhossiliensis with a comparison of Hirsutella genomes reveals transposable elements contributing to genome size variation.</title>
        <authorList>
            <person name="Lin R."/>
            <person name="Jiao Y."/>
            <person name="Sun X."/>
            <person name="Ling J."/>
            <person name="Xie B."/>
            <person name="Cheng X."/>
        </authorList>
    </citation>
    <scope>NUCLEOTIDE SEQUENCE</scope>
    <source>
        <strain evidence="1">HR02</strain>
    </source>
</reference>